<gene>
    <name evidence="2" type="ORF">HHI36_000241</name>
</gene>
<reference evidence="2 3" key="1">
    <citation type="journal article" date="2021" name="BMC Biol.">
        <title>Horizontally acquired antibacterial genes associated with adaptive radiation of ladybird beetles.</title>
        <authorList>
            <person name="Li H.S."/>
            <person name="Tang X.F."/>
            <person name="Huang Y.H."/>
            <person name="Xu Z.Y."/>
            <person name="Chen M.L."/>
            <person name="Du X.Y."/>
            <person name="Qiu B.Y."/>
            <person name="Chen P.T."/>
            <person name="Zhang W."/>
            <person name="Slipinski A."/>
            <person name="Escalona H.E."/>
            <person name="Waterhouse R.M."/>
            <person name="Zwick A."/>
            <person name="Pang H."/>
        </authorList>
    </citation>
    <scope>NUCLEOTIDE SEQUENCE [LARGE SCALE GENOMIC DNA]</scope>
    <source>
        <strain evidence="2">SYSU2018</strain>
    </source>
</reference>
<evidence type="ECO:0000256" key="1">
    <source>
        <dbReference type="SAM" id="MobiDB-lite"/>
    </source>
</evidence>
<dbReference type="Proteomes" id="UP001516400">
    <property type="component" value="Unassembled WGS sequence"/>
</dbReference>
<evidence type="ECO:0000313" key="2">
    <source>
        <dbReference type="EMBL" id="KAL3285711.1"/>
    </source>
</evidence>
<accession>A0ABD2P4I8</accession>
<dbReference type="EMBL" id="JABFTP020000185">
    <property type="protein sequence ID" value="KAL3285711.1"/>
    <property type="molecule type" value="Genomic_DNA"/>
</dbReference>
<comment type="caution">
    <text evidence="2">The sequence shown here is derived from an EMBL/GenBank/DDBJ whole genome shotgun (WGS) entry which is preliminary data.</text>
</comment>
<name>A0ABD2P4I8_9CUCU</name>
<feature type="region of interest" description="Disordered" evidence="1">
    <location>
        <begin position="206"/>
        <end position="228"/>
    </location>
</feature>
<dbReference type="AlphaFoldDB" id="A0ABD2P4I8"/>
<keyword evidence="3" id="KW-1185">Reference proteome</keyword>
<organism evidence="2 3">
    <name type="scientific">Cryptolaemus montrouzieri</name>
    <dbReference type="NCBI Taxonomy" id="559131"/>
    <lineage>
        <taxon>Eukaryota</taxon>
        <taxon>Metazoa</taxon>
        <taxon>Ecdysozoa</taxon>
        <taxon>Arthropoda</taxon>
        <taxon>Hexapoda</taxon>
        <taxon>Insecta</taxon>
        <taxon>Pterygota</taxon>
        <taxon>Neoptera</taxon>
        <taxon>Endopterygota</taxon>
        <taxon>Coleoptera</taxon>
        <taxon>Polyphaga</taxon>
        <taxon>Cucujiformia</taxon>
        <taxon>Coccinelloidea</taxon>
        <taxon>Coccinellidae</taxon>
        <taxon>Scymninae</taxon>
        <taxon>Scymnini</taxon>
        <taxon>Cryptolaemus</taxon>
    </lineage>
</organism>
<protein>
    <submittedName>
        <fullName evidence="2">Uncharacterized protein</fullName>
    </submittedName>
</protein>
<sequence>MPPAAALVSLDKEWEKTKKVTGGSTVSTHTKSDDLAAMTQVNIPEAKCEALPCKYLDSYSSFKITINEDSFDKAKDVNVWPKGSLIKNFFQNSSKKQKFGLVDSDEHIIQSIDKKKSNFSVFHLNLQGLGSKTNATVTLQKIRKFFQLEEAVNSIIAEEDNNAYDFLIVPPDPGAISDEEEFSEDDLVTQALPRDVSGTVEVVRNRRLSSDGDSSDDAPLSIHASTSKRPRMSEAAIVPSCNPIWRKTASIYSTPHKVSDAIEESLNNLYNDIKDCSPVILFGKLFGQQLCNFIVEQA</sequence>
<evidence type="ECO:0000313" key="3">
    <source>
        <dbReference type="Proteomes" id="UP001516400"/>
    </source>
</evidence>
<proteinExistence type="predicted"/>